<evidence type="ECO:0000313" key="2">
    <source>
        <dbReference type="EMBL" id="PIR70312.1"/>
    </source>
</evidence>
<dbReference type="Proteomes" id="UP000229383">
    <property type="component" value="Unassembled WGS sequence"/>
</dbReference>
<feature type="signal peptide" evidence="1">
    <location>
        <begin position="1"/>
        <end position="33"/>
    </location>
</feature>
<accession>A0A2H0TFJ9</accession>
<dbReference type="PROSITE" id="PS51257">
    <property type="entry name" value="PROKAR_LIPOPROTEIN"/>
    <property type="match status" value="1"/>
</dbReference>
<comment type="caution">
    <text evidence="2">The sequence shown here is derived from an EMBL/GenBank/DDBJ whole genome shotgun (WGS) entry which is preliminary data.</text>
</comment>
<keyword evidence="1" id="KW-0732">Signal</keyword>
<protein>
    <submittedName>
        <fullName evidence="2">Uncharacterized protein</fullName>
    </submittedName>
</protein>
<dbReference type="AlphaFoldDB" id="A0A2H0TFJ9"/>
<reference evidence="3" key="1">
    <citation type="submission" date="2017-09" db="EMBL/GenBank/DDBJ databases">
        <title>Depth-based differentiation of microbial function through sediment-hosted aquifers and enrichment of novel symbionts in the deep terrestrial subsurface.</title>
        <authorList>
            <person name="Probst A.J."/>
            <person name="Ladd B."/>
            <person name="Jarett J.K."/>
            <person name="Geller-Mcgrath D.E."/>
            <person name="Sieber C.M.K."/>
            <person name="Emerson J.B."/>
            <person name="Anantharaman K."/>
            <person name="Thomas B.C."/>
            <person name="Malmstrom R."/>
            <person name="Stieglmeier M."/>
            <person name="Klingl A."/>
            <person name="Woyke T."/>
            <person name="Ryan C.M."/>
            <person name="Banfield J.F."/>
        </authorList>
    </citation>
    <scope>NUCLEOTIDE SEQUENCE [LARGE SCALE GENOMIC DNA]</scope>
</reference>
<organism evidence="2 3">
    <name type="scientific">Candidatus Niyogibacteria bacterium CG10_big_fil_rev_8_21_14_0_10_42_19</name>
    <dbReference type="NCBI Taxonomy" id="1974725"/>
    <lineage>
        <taxon>Bacteria</taxon>
        <taxon>Candidatus Niyogiibacteriota</taxon>
    </lineage>
</organism>
<evidence type="ECO:0000313" key="3">
    <source>
        <dbReference type="Proteomes" id="UP000229383"/>
    </source>
</evidence>
<dbReference type="EMBL" id="PFCN01000026">
    <property type="protein sequence ID" value="PIR70312.1"/>
    <property type="molecule type" value="Genomic_DNA"/>
</dbReference>
<feature type="chain" id="PRO_5013789368" evidence="1">
    <location>
        <begin position="34"/>
        <end position="153"/>
    </location>
</feature>
<sequence>MKGGKMKKLMVVFLFFLIFAFACSGVFSSSVSAGEKNEYLDGVVSSHLNLQATLKVVSDVSSIMGARHFEVKEKGHYGRVFQWPFNPGDENVFSFCEDVLPKKGEVFNLTIFKVIVNVVNGGKVVGKKNLKYIFYTKNSAPKTLNEAFKVVAW</sequence>
<gene>
    <name evidence="2" type="ORF">COU46_02090</name>
</gene>
<name>A0A2H0TFJ9_9BACT</name>
<evidence type="ECO:0000256" key="1">
    <source>
        <dbReference type="SAM" id="SignalP"/>
    </source>
</evidence>
<proteinExistence type="predicted"/>